<dbReference type="Pfam" id="PF17853">
    <property type="entry name" value="GGDEF_2"/>
    <property type="match status" value="1"/>
</dbReference>
<organism evidence="6">
    <name type="scientific">Paraconexibacter sp. AEG42_29</name>
    <dbReference type="NCBI Taxonomy" id="2997339"/>
    <lineage>
        <taxon>Bacteria</taxon>
        <taxon>Bacillati</taxon>
        <taxon>Actinomycetota</taxon>
        <taxon>Thermoleophilia</taxon>
        <taxon>Solirubrobacterales</taxon>
        <taxon>Paraconexibacteraceae</taxon>
        <taxon>Paraconexibacter</taxon>
    </lineage>
</organism>
<gene>
    <name evidence="6" type="ORF">DSM112329_04813</name>
</gene>
<feature type="domain" description="PucR C-terminal helix-turn-helix" evidence="3">
    <location>
        <begin position="389"/>
        <end position="445"/>
    </location>
</feature>
<dbReference type="Gene3D" id="1.10.10.2840">
    <property type="entry name" value="PucR C-terminal helix-turn-helix domain"/>
    <property type="match status" value="1"/>
</dbReference>
<dbReference type="Pfam" id="PF13556">
    <property type="entry name" value="HTH_30"/>
    <property type="match status" value="1"/>
</dbReference>
<dbReference type="InterPro" id="IPR042070">
    <property type="entry name" value="PucR_C-HTH_sf"/>
</dbReference>
<evidence type="ECO:0000256" key="1">
    <source>
        <dbReference type="ARBA" id="ARBA00006754"/>
    </source>
</evidence>
<name>A0AAU7B1W7_9ACTN</name>
<dbReference type="AlphaFoldDB" id="A0AAU7B1W7"/>
<dbReference type="InterPro" id="IPR025751">
    <property type="entry name" value="RsbRD_N_dom"/>
</dbReference>
<feature type="region of interest" description="Disordered" evidence="2">
    <location>
        <begin position="1"/>
        <end position="24"/>
    </location>
</feature>
<protein>
    <recommendedName>
        <fullName evidence="7">PucR family transcriptional regulator</fullName>
    </recommendedName>
</protein>
<proteinExistence type="inferred from homology"/>
<evidence type="ECO:0000259" key="5">
    <source>
        <dbReference type="Pfam" id="PF17853"/>
    </source>
</evidence>
<sequence length="452" mass="47773">MAVHEEHRLAGVGGPKPDPAADARATAETQRLALELLPHSDLVAAAVTERVLEVIPDLAPDAAADGVAVTRESTDQNIGAMLATLAFGVPPSAIEPPLGTQKLLRQAVAAGGDATMVLHAYRVGHERLWQLWSDHAVANVADPELLHAVLRTSSTHFFAFIDRSCERLVDEYRREFAEARLTGPEGAGAGASRSELIDALLGDEAVDLEAARVRLGYDIAGHHTAIVLRPITAEADARAALDALVAAATTAAAAHAAVNGRAAAGPAAPAAPRVLTRPAGDGAWWAWVGWWPDAPPAAVRDALAACATDGIVAALGQPGRGRDGFRRSHEQALDAERIARLARQPRAGVVRHEEVELAGLLCHDRARAERLAAGRLGVLSQDDDATARLRETLRAYLASGGSKKRTAAMLHVHQKTVAYRLTRVEQLLGRRLAGDTAELDAALRIHLTLHGS</sequence>
<dbReference type="PANTHER" id="PTHR33744">
    <property type="entry name" value="CARBOHYDRATE DIACID REGULATOR"/>
    <property type="match status" value="1"/>
</dbReference>
<evidence type="ECO:0000259" key="3">
    <source>
        <dbReference type="Pfam" id="PF13556"/>
    </source>
</evidence>
<reference evidence="6" key="1">
    <citation type="submission" date="2022-12" db="EMBL/GenBank/DDBJ databases">
        <title>Paraconexibacter alkalitolerans sp. nov. and Baekduia alba sp. nov., isolated from soil and emended description of the genera Paraconexibacter (Chun et al., 2020) and Baekduia (An et al., 2020).</title>
        <authorList>
            <person name="Vieira S."/>
            <person name="Huber K.J."/>
            <person name="Geppert A."/>
            <person name="Wolf J."/>
            <person name="Neumann-Schaal M."/>
            <person name="Muesken M."/>
            <person name="Overmann J."/>
        </authorList>
    </citation>
    <scope>NUCLEOTIDE SEQUENCE</scope>
    <source>
        <strain evidence="6">AEG42_29</strain>
    </source>
</reference>
<evidence type="ECO:0000256" key="2">
    <source>
        <dbReference type="SAM" id="MobiDB-lite"/>
    </source>
</evidence>
<feature type="domain" description="CdaR GGDEF-like" evidence="5">
    <location>
        <begin position="207"/>
        <end position="337"/>
    </location>
</feature>
<dbReference type="RefSeq" id="WP_354699106.1">
    <property type="nucleotide sequence ID" value="NZ_CP114014.1"/>
</dbReference>
<dbReference type="PANTHER" id="PTHR33744:SF1">
    <property type="entry name" value="DNA-BINDING TRANSCRIPTIONAL ACTIVATOR ADER"/>
    <property type="match status" value="1"/>
</dbReference>
<feature type="domain" description="RsbT co-antagonist protein RsbRD N-terminal" evidence="4">
    <location>
        <begin position="43"/>
        <end position="179"/>
    </location>
</feature>
<dbReference type="InterPro" id="IPR051448">
    <property type="entry name" value="CdaR-like_regulators"/>
</dbReference>
<comment type="similarity">
    <text evidence="1">Belongs to the CdaR family.</text>
</comment>
<dbReference type="KEGG" id="parq:DSM112329_04813"/>
<dbReference type="Pfam" id="PF14361">
    <property type="entry name" value="RsbRD_N"/>
    <property type="match status" value="1"/>
</dbReference>
<evidence type="ECO:0000313" key="6">
    <source>
        <dbReference type="EMBL" id="XAY07919.1"/>
    </source>
</evidence>
<dbReference type="InterPro" id="IPR025736">
    <property type="entry name" value="PucR_C-HTH_dom"/>
</dbReference>
<dbReference type="InterPro" id="IPR041522">
    <property type="entry name" value="CdaR_GGDEF"/>
</dbReference>
<accession>A0AAU7B1W7</accession>
<evidence type="ECO:0000259" key="4">
    <source>
        <dbReference type="Pfam" id="PF14361"/>
    </source>
</evidence>
<evidence type="ECO:0008006" key="7">
    <source>
        <dbReference type="Google" id="ProtNLM"/>
    </source>
</evidence>
<dbReference type="EMBL" id="CP114014">
    <property type="protein sequence ID" value="XAY07919.1"/>
    <property type="molecule type" value="Genomic_DNA"/>
</dbReference>